<comment type="caution">
    <text evidence="1">The sequence shown here is derived from an EMBL/GenBank/DDBJ whole genome shotgun (WGS) entry which is preliminary data.</text>
</comment>
<evidence type="ECO:0000313" key="1">
    <source>
        <dbReference type="EMBL" id="KAF2628706.1"/>
    </source>
</evidence>
<gene>
    <name evidence="1" type="ORF">BU25DRAFT_457504</name>
</gene>
<evidence type="ECO:0000313" key="2">
    <source>
        <dbReference type="Proteomes" id="UP000799754"/>
    </source>
</evidence>
<name>A0ACB6S3H3_9PLEO</name>
<protein>
    <submittedName>
        <fullName evidence="1">Uncharacterized protein</fullName>
    </submittedName>
</protein>
<dbReference type="EMBL" id="MU006712">
    <property type="protein sequence ID" value="KAF2628706.1"/>
    <property type="molecule type" value="Genomic_DNA"/>
</dbReference>
<dbReference type="Proteomes" id="UP000799754">
    <property type="component" value="Unassembled WGS sequence"/>
</dbReference>
<sequence length="288" mass="30709">MASFLLNPTLILGLWTARSLAIPAPSSENFYVAKRATAALSCWDNASNGQTFTAKNAEWEITCGKEYVGGDMGASWPASFEEKNKLTTAVNNESVWTARKKVAASTGGSSTGTKAPPAIQDVTYQDKASDGVEYTSKNGTFLIECGFANVTSNATDVNFLHRSISGNILLSLIDDSTDISNLATGSFTSDSASKTIISDTFDRLLHCYYLDVLASSGASRLRLVEVEGETMMLAIDTKGSYLWPFVCGIKGQLNKIFLVSDPVNGGAALQKDNMKFTVTGGVALMVKA</sequence>
<proteinExistence type="predicted"/>
<keyword evidence="2" id="KW-1185">Reference proteome</keyword>
<reference evidence="1" key="1">
    <citation type="journal article" date="2020" name="Stud. Mycol.">
        <title>101 Dothideomycetes genomes: a test case for predicting lifestyles and emergence of pathogens.</title>
        <authorList>
            <person name="Haridas S."/>
            <person name="Albert R."/>
            <person name="Binder M."/>
            <person name="Bloem J."/>
            <person name="Labutti K."/>
            <person name="Salamov A."/>
            <person name="Andreopoulos B."/>
            <person name="Baker S."/>
            <person name="Barry K."/>
            <person name="Bills G."/>
            <person name="Bluhm B."/>
            <person name="Cannon C."/>
            <person name="Castanera R."/>
            <person name="Culley D."/>
            <person name="Daum C."/>
            <person name="Ezra D."/>
            <person name="Gonzalez J."/>
            <person name="Henrissat B."/>
            <person name="Kuo A."/>
            <person name="Liang C."/>
            <person name="Lipzen A."/>
            <person name="Lutzoni F."/>
            <person name="Magnuson J."/>
            <person name="Mondo S."/>
            <person name="Nolan M."/>
            <person name="Ohm R."/>
            <person name="Pangilinan J."/>
            <person name="Park H.-J."/>
            <person name="Ramirez L."/>
            <person name="Alfaro M."/>
            <person name="Sun H."/>
            <person name="Tritt A."/>
            <person name="Yoshinaga Y."/>
            <person name="Zwiers L.-H."/>
            <person name="Turgeon B."/>
            <person name="Goodwin S."/>
            <person name="Spatafora J."/>
            <person name="Crous P."/>
            <person name="Grigoriev I."/>
        </authorList>
    </citation>
    <scope>NUCLEOTIDE SEQUENCE</scope>
    <source>
        <strain evidence="1">CBS 525.71</strain>
    </source>
</reference>
<organism evidence="1 2">
    <name type="scientific">Macroventuria anomochaeta</name>
    <dbReference type="NCBI Taxonomy" id="301207"/>
    <lineage>
        <taxon>Eukaryota</taxon>
        <taxon>Fungi</taxon>
        <taxon>Dikarya</taxon>
        <taxon>Ascomycota</taxon>
        <taxon>Pezizomycotina</taxon>
        <taxon>Dothideomycetes</taxon>
        <taxon>Pleosporomycetidae</taxon>
        <taxon>Pleosporales</taxon>
        <taxon>Pleosporineae</taxon>
        <taxon>Didymellaceae</taxon>
        <taxon>Macroventuria</taxon>
    </lineage>
</organism>
<accession>A0ACB6S3H3</accession>